<keyword evidence="5" id="KW-0808">Transferase</keyword>
<keyword evidence="16" id="KW-1185">Reference proteome</keyword>
<dbReference type="FunFam" id="1.10.510.10:FF:001864">
    <property type="entry name" value="Calcium-dependent protein kinase SK5"/>
    <property type="match status" value="1"/>
</dbReference>
<evidence type="ECO:0000256" key="12">
    <source>
        <dbReference type="PROSITE-ProRule" id="PRU10141"/>
    </source>
</evidence>
<keyword evidence="4" id="KW-0597">Phosphoprotein</keyword>
<proteinExistence type="inferred from homology"/>
<evidence type="ECO:0000256" key="4">
    <source>
        <dbReference type="ARBA" id="ARBA00022553"/>
    </source>
</evidence>
<evidence type="ECO:0000256" key="3">
    <source>
        <dbReference type="ARBA" id="ARBA00022527"/>
    </source>
</evidence>
<name>A0A371HRZ2_MUCPR</name>
<reference evidence="15" key="1">
    <citation type="submission" date="2018-05" db="EMBL/GenBank/DDBJ databases">
        <title>Draft genome of Mucuna pruriens seed.</title>
        <authorList>
            <person name="Nnadi N.E."/>
            <person name="Vos R."/>
            <person name="Hasami M.H."/>
            <person name="Devisetty U.K."/>
            <person name="Aguiy J.C."/>
        </authorList>
    </citation>
    <scope>NUCLEOTIDE SEQUENCE [LARGE SCALE GENOMIC DNA]</scope>
    <source>
        <strain evidence="15">JCA_2017</strain>
    </source>
</reference>
<dbReference type="EC" id="2.7.11.1" evidence="2"/>
<evidence type="ECO:0000256" key="5">
    <source>
        <dbReference type="ARBA" id="ARBA00022679"/>
    </source>
</evidence>
<evidence type="ECO:0000256" key="8">
    <source>
        <dbReference type="ARBA" id="ARBA00022777"/>
    </source>
</evidence>
<feature type="compositionally biased region" description="Pro residues" evidence="13">
    <location>
        <begin position="24"/>
        <end position="36"/>
    </location>
</feature>
<dbReference type="SMART" id="SM00220">
    <property type="entry name" value="S_TKc"/>
    <property type="match status" value="1"/>
</dbReference>
<dbReference type="SUPFAM" id="SSF47473">
    <property type="entry name" value="EF-hand"/>
    <property type="match status" value="1"/>
</dbReference>
<evidence type="ECO:0000256" key="6">
    <source>
        <dbReference type="ARBA" id="ARBA00022737"/>
    </source>
</evidence>
<comment type="similarity">
    <text evidence="1">Belongs to the protein kinase superfamily. CAMK Ser/Thr protein kinase family. CaMK subfamily.</text>
</comment>
<comment type="caution">
    <text evidence="15">The sequence shown here is derived from an EMBL/GenBank/DDBJ whole genome shotgun (WGS) entry which is preliminary data.</text>
</comment>
<dbReference type="EMBL" id="QJKJ01001878">
    <property type="protein sequence ID" value="RDY05444.1"/>
    <property type="molecule type" value="Genomic_DNA"/>
</dbReference>
<dbReference type="Gene3D" id="1.10.510.10">
    <property type="entry name" value="Transferase(Phosphotransferase) domain 1"/>
    <property type="match status" value="1"/>
</dbReference>
<dbReference type="GO" id="GO:0004674">
    <property type="term" value="F:protein serine/threonine kinase activity"/>
    <property type="evidence" value="ECO:0007669"/>
    <property type="project" value="UniProtKB-KW"/>
</dbReference>
<feature type="non-terminal residue" evidence="15">
    <location>
        <position position="1"/>
    </location>
</feature>
<dbReference type="PROSITE" id="PS00107">
    <property type="entry name" value="PROTEIN_KINASE_ATP"/>
    <property type="match status" value="1"/>
</dbReference>
<dbReference type="OrthoDB" id="40902at2759"/>
<protein>
    <recommendedName>
        <fullName evidence="2">non-specific serine/threonine protein kinase</fullName>
        <ecNumber evidence="2">2.7.11.1</ecNumber>
    </recommendedName>
</protein>
<comment type="catalytic activity">
    <reaction evidence="10">
        <text>L-threonyl-[protein] + ATP = O-phospho-L-threonyl-[protein] + ADP + H(+)</text>
        <dbReference type="Rhea" id="RHEA:46608"/>
        <dbReference type="Rhea" id="RHEA-COMP:11060"/>
        <dbReference type="Rhea" id="RHEA-COMP:11605"/>
        <dbReference type="ChEBI" id="CHEBI:15378"/>
        <dbReference type="ChEBI" id="CHEBI:30013"/>
        <dbReference type="ChEBI" id="CHEBI:30616"/>
        <dbReference type="ChEBI" id="CHEBI:61977"/>
        <dbReference type="ChEBI" id="CHEBI:456216"/>
        <dbReference type="EC" id="2.7.11.1"/>
    </reaction>
</comment>
<gene>
    <name evidence="15" type="primary">CRK4</name>
    <name evidence="15" type="ORF">CR513_10725</name>
</gene>
<feature type="compositionally biased region" description="Low complexity" evidence="13">
    <location>
        <begin position="37"/>
        <end position="58"/>
    </location>
</feature>
<keyword evidence="3" id="KW-0723">Serine/threonine-protein kinase</keyword>
<evidence type="ECO:0000256" key="11">
    <source>
        <dbReference type="ARBA" id="ARBA00048679"/>
    </source>
</evidence>
<dbReference type="InterPro" id="IPR011009">
    <property type="entry name" value="Kinase-like_dom_sf"/>
</dbReference>
<dbReference type="Gene3D" id="3.30.200.20">
    <property type="entry name" value="Phosphorylase Kinase, domain 1"/>
    <property type="match status" value="1"/>
</dbReference>
<dbReference type="Gene3D" id="1.10.238.10">
    <property type="entry name" value="EF-hand"/>
    <property type="match status" value="2"/>
</dbReference>
<dbReference type="PANTHER" id="PTHR24349">
    <property type="entry name" value="SERINE/THREONINE-PROTEIN KINASE"/>
    <property type="match status" value="1"/>
</dbReference>
<dbReference type="FunFam" id="1.10.510.10:FF:001294">
    <property type="entry name" value="CDPK-related kinase 3"/>
    <property type="match status" value="1"/>
</dbReference>
<comment type="catalytic activity">
    <reaction evidence="11">
        <text>L-seryl-[protein] + ATP = O-phospho-L-seryl-[protein] + ADP + H(+)</text>
        <dbReference type="Rhea" id="RHEA:17989"/>
        <dbReference type="Rhea" id="RHEA-COMP:9863"/>
        <dbReference type="Rhea" id="RHEA-COMP:11604"/>
        <dbReference type="ChEBI" id="CHEBI:15378"/>
        <dbReference type="ChEBI" id="CHEBI:29999"/>
        <dbReference type="ChEBI" id="CHEBI:30616"/>
        <dbReference type="ChEBI" id="CHEBI:83421"/>
        <dbReference type="ChEBI" id="CHEBI:456216"/>
        <dbReference type="EC" id="2.7.11.1"/>
    </reaction>
</comment>
<evidence type="ECO:0000256" key="2">
    <source>
        <dbReference type="ARBA" id="ARBA00012513"/>
    </source>
</evidence>
<sequence length="602" mass="67050">MGHCCSKNIAVNNETVAADHGPKPPHYAPASPPPPSGSSMSGATPGRNTPAHSFSASPFPSPLPPGVAPSPAKTPGRKFRWPLPPPSPAKPIMTALLRRQGKTKPKEGPIPEEQGEGGEGERSLDKSFGYGKNFGAKFELGKEVGRGHFGHTCWAKGKKGDLKGQSVAVKIISKAKWLHHLVAKAQEWSRQFVQDFVVKMTSAIAIEDVRREVKMLKALSGHKNLVKFYDAFEDVNNVYIVMELCEGGELLDRILDRGGRYPEDDAKAILVQILDVVAFCHLQGVVHRDLKPENFLFVSKDEDAVMKVIDFGLSDFVRPALTSNKHAEQRLNDIVGSAYYVAPEVLHRSYSVEGDLWSIGVISYILLCGSRPFWARTESGIFRSVLRANPNFDDSPWPSISPEAKDFVKRLLNKDHRKRMTAAQALVKSYVRASPLRRAALKALAKALTEDELIYLRAQFNLLEPKDGCISLDNFRVALTKNATDAMKESRVPEILNLMEPLSYKKMDFEEFCAAAISVYQLEVHQEWERIATKAFEYFEETGNRVISVEELAQEMNLGPSAYSLMGDWIRKSDGKLSFVGYTKFLHGVTMRSSNTRHRQLV</sequence>
<dbReference type="InterPro" id="IPR050205">
    <property type="entry name" value="CDPK_Ser/Thr_kinases"/>
</dbReference>
<dbReference type="PROSITE" id="PS50011">
    <property type="entry name" value="PROTEIN_KINASE_DOM"/>
    <property type="match status" value="1"/>
</dbReference>
<feature type="compositionally biased region" description="Pro residues" evidence="13">
    <location>
        <begin position="59"/>
        <end position="68"/>
    </location>
</feature>
<evidence type="ECO:0000256" key="13">
    <source>
        <dbReference type="SAM" id="MobiDB-lite"/>
    </source>
</evidence>
<evidence type="ECO:0000256" key="9">
    <source>
        <dbReference type="ARBA" id="ARBA00022840"/>
    </source>
</evidence>
<dbReference type="FunFam" id="3.30.200.20:FF:001207">
    <property type="entry name" value="CDPK-related kinase 1"/>
    <property type="match status" value="1"/>
</dbReference>
<keyword evidence="9 12" id="KW-0067">ATP-binding</keyword>
<dbReference type="InterPro" id="IPR011992">
    <property type="entry name" value="EF-hand-dom_pair"/>
</dbReference>
<dbReference type="Proteomes" id="UP000257109">
    <property type="component" value="Unassembled WGS sequence"/>
</dbReference>
<evidence type="ECO:0000256" key="7">
    <source>
        <dbReference type="ARBA" id="ARBA00022741"/>
    </source>
</evidence>
<dbReference type="PROSITE" id="PS00108">
    <property type="entry name" value="PROTEIN_KINASE_ST"/>
    <property type="match status" value="1"/>
</dbReference>
<evidence type="ECO:0000313" key="15">
    <source>
        <dbReference type="EMBL" id="RDY05444.1"/>
    </source>
</evidence>
<keyword evidence="8 15" id="KW-0418">Kinase</keyword>
<dbReference type="InterPro" id="IPR017441">
    <property type="entry name" value="Protein_kinase_ATP_BS"/>
</dbReference>
<evidence type="ECO:0000256" key="10">
    <source>
        <dbReference type="ARBA" id="ARBA00047899"/>
    </source>
</evidence>
<dbReference type="STRING" id="157652.A0A371HRZ2"/>
<keyword evidence="7 12" id="KW-0547">Nucleotide-binding</keyword>
<evidence type="ECO:0000259" key="14">
    <source>
        <dbReference type="PROSITE" id="PS50011"/>
    </source>
</evidence>
<dbReference type="CDD" id="cd05117">
    <property type="entry name" value="STKc_CAMK"/>
    <property type="match status" value="1"/>
</dbReference>
<feature type="region of interest" description="Disordered" evidence="13">
    <location>
        <begin position="15"/>
        <end position="125"/>
    </location>
</feature>
<dbReference type="InterPro" id="IPR000719">
    <property type="entry name" value="Prot_kinase_dom"/>
</dbReference>
<dbReference type="GO" id="GO:0005524">
    <property type="term" value="F:ATP binding"/>
    <property type="evidence" value="ECO:0007669"/>
    <property type="project" value="UniProtKB-UniRule"/>
</dbReference>
<keyword evidence="6" id="KW-0677">Repeat</keyword>
<dbReference type="Pfam" id="PF00069">
    <property type="entry name" value="Pkinase"/>
    <property type="match status" value="1"/>
</dbReference>
<feature type="domain" description="Protein kinase" evidence="14">
    <location>
        <begin position="138"/>
        <end position="431"/>
    </location>
</feature>
<dbReference type="AlphaFoldDB" id="A0A371HRZ2"/>
<dbReference type="SUPFAM" id="SSF56112">
    <property type="entry name" value="Protein kinase-like (PK-like)"/>
    <property type="match status" value="1"/>
</dbReference>
<evidence type="ECO:0000256" key="1">
    <source>
        <dbReference type="ARBA" id="ARBA00005354"/>
    </source>
</evidence>
<organism evidence="15 16">
    <name type="scientific">Mucuna pruriens</name>
    <name type="common">Velvet bean</name>
    <name type="synonym">Dolichos pruriens</name>
    <dbReference type="NCBI Taxonomy" id="157652"/>
    <lineage>
        <taxon>Eukaryota</taxon>
        <taxon>Viridiplantae</taxon>
        <taxon>Streptophyta</taxon>
        <taxon>Embryophyta</taxon>
        <taxon>Tracheophyta</taxon>
        <taxon>Spermatophyta</taxon>
        <taxon>Magnoliopsida</taxon>
        <taxon>eudicotyledons</taxon>
        <taxon>Gunneridae</taxon>
        <taxon>Pentapetalae</taxon>
        <taxon>rosids</taxon>
        <taxon>fabids</taxon>
        <taxon>Fabales</taxon>
        <taxon>Fabaceae</taxon>
        <taxon>Papilionoideae</taxon>
        <taxon>50 kb inversion clade</taxon>
        <taxon>NPAAA clade</taxon>
        <taxon>indigoferoid/millettioid clade</taxon>
        <taxon>Phaseoleae</taxon>
        <taxon>Mucuna</taxon>
    </lineage>
</organism>
<dbReference type="InterPro" id="IPR008271">
    <property type="entry name" value="Ser/Thr_kinase_AS"/>
</dbReference>
<evidence type="ECO:0000313" key="16">
    <source>
        <dbReference type="Proteomes" id="UP000257109"/>
    </source>
</evidence>
<feature type="binding site" evidence="12">
    <location>
        <position position="170"/>
    </location>
    <ligand>
        <name>ATP</name>
        <dbReference type="ChEBI" id="CHEBI:30616"/>
    </ligand>
</feature>
<dbReference type="FunFam" id="1.10.238.10:FF:000085">
    <property type="entry name" value="CDPK-related kinase 1"/>
    <property type="match status" value="1"/>
</dbReference>
<accession>A0A371HRZ2</accession>